<dbReference type="InterPro" id="IPR050555">
    <property type="entry name" value="Bact_Solute-Bind_Prot2"/>
</dbReference>
<keyword evidence="3" id="KW-0732">Signal</keyword>
<evidence type="ECO:0000313" key="6">
    <source>
        <dbReference type="Proteomes" id="UP001501570"/>
    </source>
</evidence>
<organism evidence="5 6">
    <name type="scientific">Rugosimonospora acidiphila</name>
    <dbReference type="NCBI Taxonomy" id="556531"/>
    <lineage>
        <taxon>Bacteria</taxon>
        <taxon>Bacillati</taxon>
        <taxon>Actinomycetota</taxon>
        <taxon>Actinomycetes</taxon>
        <taxon>Micromonosporales</taxon>
        <taxon>Micromonosporaceae</taxon>
        <taxon>Rugosimonospora</taxon>
    </lineage>
</organism>
<keyword evidence="6" id="KW-1185">Reference proteome</keyword>
<evidence type="ECO:0000256" key="3">
    <source>
        <dbReference type="SAM" id="SignalP"/>
    </source>
</evidence>
<sequence>MRRHRRLLTALVLVPLALTALTACEGGKKNAARTAPGTGGGYTFAVVTHGGTGDAFWTVVKNGAMAAGKQLNDKVTYESSGDPQQQSQLIDAAINQKVDGLVVSMANPDALKASVQRAVATGIPVITINSGAEQSAAFGAIAHVGQDETVAGKGAGDKLASMGVHHLICVIHEAGNVGLEQRCVGAKAGLTGGTVENLQVDLNNLQAAQATIQAKLQSDKSVDGVLTLNAQVASIAVAAAKGAGSAAKVATFDLNTDVAKQVQSGDIAFAVDQQQYTQGYLPIVLLTLYKQNLNTLGGGQPILTGPGFVTKDNAAQVEALTEKGTR</sequence>
<dbReference type="InterPro" id="IPR028082">
    <property type="entry name" value="Peripla_BP_I"/>
</dbReference>
<feature type="chain" id="PRO_5045314793" evidence="3">
    <location>
        <begin position="23"/>
        <end position="326"/>
    </location>
</feature>
<dbReference type="Proteomes" id="UP001501570">
    <property type="component" value="Unassembled WGS sequence"/>
</dbReference>
<feature type="domain" description="Periplasmic binding protein" evidence="4">
    <location>
        <begin position="45"/>
        <end position="287"/>
    </location>
</feature>
<dbReference type="SUPFAM" id="SSF53822">
    <property type="entry name" value="Periplasmic binding protein-like I"/>
    <property type="match status" value="1"/>
</dbReference>
<comment type="similarity">
    <text evidence="2">Belongs to the bacterial solute-binding protein 2 family.</text>
</comment>
<dbReference type="CDD" id="cd06312">
    <property type="entry name" value="PBP1_ABC_sugar_binding-like"/>
    <property type="match status" value="1"/>
</dbReference>
<dbReference type="Gene3D" id="3.40.50.2300">
    <property type="match status" value="2"/>
</dbReference>
<name>A0ABP9RYI0_9ACTN</name>
<protein>
    <submittedName>
        <fullName evidence="5">Sugar ABC transporter substrate-binding protein</fullName>
    </submittedName>
</protein>
<dbReference type="RefSeq" id="WP_345631415.1">
    <property type="nucleotide sequence ID" value="NZ_BAABJQ010000010.1"/>
</dbReference>
<accession>A0ABP9RYI0</accession>
<evidence type="ECO:0000256" key="2">
    <source>
        <dbReference type="ARBA" id="ARBA00007639"/>
    </source>
</evidence>
<proteinExistence type="inferred from homology"/>
<dbReference type="Pfam" id="PF13407">
    <property type="entry name" value="Peripla_BP_4"/>
    <property type="match status" value="1"/>
</dbReference>
<evidence type="ECO:0000259" key="4">
    <source>
        <dbReference type="Pfam" id="PF13407"/>
    </source>
</evidence>
<dbReference type="EMBL" id="BAABJQ010000010">
    <property type="protein sequence ID" value="GAA5188325.1"/>
    <property type="molecule type" value="Genomic_DNA"/>
</dbReference>
<comment type="caution">
    <text evidence="5">The sequence shown here is derived from an EMBL/GenBank/DDBJ whole genome shotgun (WGS) entry which is preliminary data.</text>
</comment>
<reference evidence="6" key="1">
    <citation type="journal article" date="2019" name="Int. J. Syst. Evol. Microbiol.">
        <title>The Global Catalogue of Microorganisms (GCM) 10K type strain sequencing project: providing services to taxonomists for standard genome sequencing and annotation.</title>
        <authorList>
            <consortium name="The Broad Institute Genomics Platform"/>
            <consortium name="The Broad Institute Genome Sequencing Center for Infectious Disease"/>
            <person name="Wu L."/>
            <person name="Ma J."/>
        </authorList>
    </citation>
    <scope>NUCLEOTIDE SEQUENCE [LARGE SCALE GENOMIC DNA]</scope>
    <source>
        <strain evidence="6">JCM 18304</strain>
    </source>
</reference>
<dbReference type="PANTHER" id="PTHR30036">
    <property type="entry name" value="D-XYLOSE-BINDING PERIPLASMIC PROTEIN"/>
    <property type="match status" value="1"/>
</dbReference>
<dbReference type="PANTHER" id="PTHR30036:SF7">
    <property type="entry name" value="ABC TRANSPORTER PERIPLASMIC-BINDING PROTEIN YPHF"/>
    <property type="match status" value="1"/>
</dbReference>
<dbReference type="PROSITE" id="PS51257">
    <property type="entry name" value="PROKAR_LIPOPROTEIN"/>
    <property type="match status" value="1"/>
</dbReference>
<evidence type="ECO:0000313" key="5">
    <source>
        <dbReference type="EMBL" id="GAA5188325.1"/>
    </source>
</evidence>
<feature type="signal peptide" evidence="3">
    <location>
        <begin position="1"/>
        <end position="22"/>
    </location>
</feature>
<comment type="subcellular location">
    <subcellularLocation>
        <location evidence="1">Cell envelope</location>
    </subcellularLocation>
</comment>
<dbReference type="InterPro" id="IPR025997">
    <property type="entry name" value="SBP_2_dom"/>
</dbReference>
<evidence type="ECO:0000256" key="1">
    <source>
        <dbReference type="ARBA" id="ARBA00004196"/>
    </source>
</evidence>
<gene>
    <name evidence="5" type="ORF">GCM10023322_38850</name>
</gene>